<evidence type="ECO:0000256" key="10">
    <source>
        <dbReference type="ARBA" id="ARBA00022842"/>
    </source>
</evidence>
<protein>
    <recommendedName>
        <fullName evidence="6 15">Anthranilate synthase component 1</fullName>
        <ecNumber evidence="5 15">4.1.3.27</ecNumber>
    </recommendedName>
</protein>
<comment type="similarity">
    <text evidence="3 15">Belongs to the anthranilate synthase component I family.</text>
</comment>
<dbReference type="GO" id="GO:0000162">
    <property type="term" value="P:L-tryptophan biosynthetic process"/>
    <property type="evidence" value="ECO:0007669"/>
    <property type="project" value="UniProtKB-UniPathway"/>
</dbReference>
<dbReference type="InterPro" id="IPR005801">
    <property type="entry name" value="ADC_synthase"/>
</dbReference>
<evidence type="ECO:0000256" key="9">
    <source>
        <dbReference type="ARBA" id="ARBA00022822"/>
    </source>
</evidence>
<gene>
    <name evidence="15" type="primary">trpE</name>
    <name evidence="18" type="ORF">DW084_04320</name>
</gene>
<dbReference type="NCBIfam" id="TIGR00564">
    <property type="entry name" value="trpE_most"/>
    <property type="match status" value="1"/>
</dbReference>
<dbReference type="AlphaFoldDB" id="A0A415EW05"/>
<dbReference type="InterPro" id="IPR005256">
    <property type="entry name" value="Anth_synth_I_PabB"/>
</dbReference>
<evidence type="ECO:0000256" key="11">
    <source>
        <dbReference type="ARBA" id="ARBA00023141"/>
    </source>
</evidence>
<comment type="cofactor">
    <cofactor evidence="1 15">
        <name>Mg(2+)</name>
        <dbReference type="ChEBI" id="CHEBI:18420"/>
    </cofactor>
</comment>
<evidence type="ECO:0000256" key="13">
    <source>
        <dbReference type="ARBA" id="ARBA00025634"/>
    </source>
</evidence>
<dbReference type="InterPro" id="IPR006805">
    <property type="entry name" value="Anth_synth_I_N"/>
</dbReference>
<accession>A0A415EW05</accession>
<dbReference type="SUPFAM" id="SSF56322">
    <property type="entry name" value="ADC synthase"/>
    <property type="match status" value="1"/>
</dbReference>
<evidence type="ECO:0000259" key="16">
    <source>
        <dbReference type="Pfam" id="PF00425"/>
    </source>
</evidence>
<evidence type="ECO:0000313" key="18">
    <source>
        <dbReference type="EMBL" id="RHK07481.1"/>
    </source>
</evidence>
<evidence type="ECO:0000313" key="19">
    <source>
        <dbReference type="Proteomes" id="UP000286288"/>
    </source>
</evidence>
<evidence type="ECO:0000256" key="15">
    <source>
        <dbReference type="RuleBase" id="RU364045"/>
    </source>
</evidence>
<dbReference type="InterPro" id="IPR019999">
    <property type="entry name" value="Anth_synth_I-like"/>
</dbReference>
<dbReference type="Pfam" id="PF04715">
    <property type="entry name" value="Anth_synt_I_N"/>
    <property type="match status" value="1"/>
</dbReference>
<dbReference type="EMBL" id="QRMZ01000004">
    <property type="protein sequence ID" value="RHK07481.1"/>
    <property type="molecule type" value="Genomic_DNA"/>
</dbReference>
<evidence type="ECO:0000256" key="8">
    <source>
        <dbReference type="ARBA" id="ARBA00022723"/>
    </source>
</evidence>
<feature type="domain" description="Chorismate-utilising enzyme C-terminal" evidence="16">
    <location>
        <begin position="199"/>
        <end position="453"/>
    </location>
</feature>
<evidence type="ECO:0000256" key="2">
    <source>
        <dbReference type="ARBA" id="ARBA00004873"/>
    </source>
</evidence>
<organism evidence="18 19">
    <name type="scientific">Enterococcus casseliflavus</name>
    <name type="common">Enterococcus flavescens</name>
    <dbReference type="NCBI Taxonomy" id="37734"/>
    <lineage>
        <taxon>Bacteria</taxon>
        <taxon>Bacillati</taxon>
        <taxon>Bacillota</taxon>
        <taxon>Bacilli</taxon>
        <taxon>Lactobacillales</taxon>
        <taxon>Enterococcaceae</taxon>
        <taxon>Enterococcus</taxon>
    </lineage>
</organism>
<keyword evidence="10 15" id="KW-0460">Magnesium</keyword>
<dbReference type="GO" id="GO:0046872">
    <property type="term" value="F:metal ion binding"/>
    <property type="evidence" value="ECO:0007669"/>
    <property type="project" value="UniProtKB-KW"/>
</dbReference>
<keyword evidence="9 15" id="KW-0822">Tryptophan biosynthesis</keyword>
<evidence type="ECO:0000256" key="3">
    <source>
        <dbReference type="ARBA" id="ARBA00009562"/>
    </source>
</evidence>
<name>A0A415EW05_ENTCA</name>
<dbReference type="Gene3D" id="3.60.120.10">
    <property type="entry name" value="Anthranilate synthase"/>
    <property type="match status" value="1"/>
</dbReference>
<comment type="catalytic activity">
    <reaction evidence="14 15">
        <text>chorismate + L-glutamine = anthranilate + pyruvate + L-glutamate + H(+)</text>
        <dbReference type="Rhea" id="RHEA:21732"/>
        <dbReference type="ChEBI" id="CHEBI:15361"/>
        <dbReference type="ChEBI" id="CHEBI:15378"/>
        <dbReference type="ChEBI" id="CHEBI:16567"/>
        <dbReference type="ChEBI" id="CHEBI:29748"/>
        <dbReference type="ChEBI" id="CHEBI:29985"/>
        <dbReference type="ChEBI" id="CHEBI:58359"/>
        <dbReference type="EC" id="4.1.3.27"/>
    </reaction>
</comment>
<comment type="pathway">
    <text evidence="2 15">Amino-acid biosynthesis; L-tryptophan biosynthesis; L-tryptophan from chorismate: step 1/5.</text>
</comment>
<proteinExistence type="inferred from homology"/>
<evidence type="ECO:0000256" key="12">
    <source>
        <dbReference type="ARBA" id="ARBA00023239"/>
    </source>
</evidence>
<dbReference type="GO" id="GO:0004049">
    <property type="term" value="F:anthranilate synthase activity"/>
    <property type="evidence" value="ECO:0007669"/>
    <property type="project" value="UniProtKB-EC"/>
</dbReference>
<feature type="domain" description="Anthranilate synthase component I N-terminal" evidence="17">
    <location>
        <begin position="10"/>
        <end position="150"/>
    </location>
</feature>
<dbReference type="InterPro" id="IPR015890">
    <property type="entry name" value="Chorismate_C"/>
</dbReference>
<keyword evidence="7 15" id="KW-0028">Amino-acid biosynthesis</keyword>
<keyword evidence="12 15" id="KW-0456">Lyase</keyword>
<dbReference type="Proteomes" id="UP000286288">
    <property type="component" value="Unassembled WGS sequence"/>
</dbReference>
<dbReference type="PANTHER" id="PTHR11236:SF48">
    <property type="entry name" value="ISOCHORISMATE SYNTHASE MENF"/>
    <property type="match status" value="1"/>
</dbReference>
<reference evidence="18 19" key="1">
    <citation type="submission" date="2018-08" db="EMBL/GenBank/DDBJ databases">
        <title>A genome reference for cultivated species of the human gut microbiota.</title>
        <authorList>
            <person name="Zou Y."/>
            <person name="Xue W."/>
            <person name="Luo G."/>
        </authorList>
    </citation>
    <scope>NUCLEOTIDE SEQUENCE [LARGE SCALE GENOMIC DNA]</scope>
    <source>
        <strain evidence="18 19">AF48-16</strain>
    </source>
</reference>
<evidence type="ECO:0000256" key="1">
    <source>
        <dbReference type="ARBA" id="ARBA00001946"/>
    </source>
</evidence>
<sequence length="468" mass="52553">MYRMERINSDCLTPVSVFLRIQGAHKCLLESIPREEDTGRYSILTFDPVQKLTFKDGVFQVEDLLEKTVNKYPCQDPLKEMERYVVKKETTALPNLPLQSGAIGYAGYDIAACYEDIGQLPADELQVPDMAFWLFETFLVLDHQRETLTIILENCYSQRGTAEMEQVLQAVQQQLRTPVAAETRGLSNEKLHFTSNVTQHAYETIVREAKARITAGDMFQVVPSQRLQAAFTQDTFDYYRKLRVTNPSAYLYYLDFDHGFKVIGSSPESLIRVQGTTITTNPIAGTRKRGATKAEDEALAAELLADEKERAEHQMLIDLGRNDLGRIAEHGTVHVPLYMVIEKYRYVMHIVSVVAAKRRAGVTAMDALKATLPAGTVSGAPKIRAMTRIYQWEAVRRGVYAGAVGYFSRNDQADFAIGIRTMVLKDAIAYVQAGAGVVYDSDPSSEYHETLHKAKALLEVSANDLTRR</sequence>
<evidence type="ECO:0000256" key="7">
    <source>
        <dbReference type="ARBA" id="ARBA00022605"/>
    </source>
</evidence>
<dbReference type="EC" id="4.1.3.27" evidence="5 15"/>
<comment type="function">
    <text evidence="13 15">Part of a heterotetrameric complex that catalyzes the two-step biosynthesis of anthranilate, an intermediate in the biosynthesis of L-tryptophan. In the first step, the glutamine-binding beta subunit (TrpG) of anthranilate synthase (AS) provides the glutamine amidotransferase activity which generates ammonia as a substrate that, along with chorismate, is used in the second step, catalyzed by the large alpha subunit of AS (TrpE) to produce anthranilate. In the absence of TrpG, TrpE can synthesize anthranilate directly from chorismate and high concentrations of ammonia.</text>
</comment>
<evidence type="ECO:0000256" key="5">
    <source>
        <dbReference type="ARBA" id="ARBA00012266"/>
    </source>
</evidence>
<keyword evidence="11 15" id="KW-0057">Aromatic amino acid biosynthesis</keyword>
<evidence type="ECO:0000256" key="4">
    <source>
        <dbReference type="ARBA" id="ARBA00011575"/>
    </source>
</evidence>
<evidence type="ECO:0000259" key="17">
    <source>
        <dbReference type="Pfam" id="PF04715"/>
    </source>
</evidence>
<evidence type="ECO:0000256" key="6">
    <source>
        <dbReference type="ARBA" id="ARBA00020653"/>
    </source>
</evidence>
<keyword evidence="8 15" id="KW-0479">Metal-binding</keyword>
<comment type="caution">
    <text evidence="18">The sequence shown here is derived from an EMBL/GenBank/DDBJ whole genome shotgun (WGS) entry which is preliminary data.</text>
</comment>
<comment type="subunit">
    <text evidence="4 15">Heterotetramer consisting of two non-identical subunits: a beta subunit (TrpG) and a large alpha subunit (TrpE).</text>
</comment>
<evidence type="ECO:0000256" key="14">
    <source>
        <dbReference type="ARBA" id="ARBA00047683"/>
    </source>
</evidence>
<dbReference type="Pfam" id="PF00425">
    <property type="entry name" value="Chorismate_bind"/>
    <property type="match status" value="1"/>
</dbReference>
<dbReference type="PANTHER" id="PTHR11236">
    <property type="entry name" value="AMINOBENZOATE/ANTHRANILATE SYNTHASE"/>
    <property type="match status" value="1"/>
</dbReference>
<dbReference type="UniPathway" id="UPA00035">
    <property type="reaction ID" value="UER00040"/>
</dbReference>
<dbReference type="PRINTS" id="PR00095">
    <property type="entry name" value="ANTSNTHASEI"/>
</dbReference>